<protein>
    <recommendedName>
        <fullName evidence="3 4">Single-stranded DNA-binding protein</fullName>
    </recommendedName>
</protein>
<proteinExistence type="predicted"/>
<dbReference type="InterPro" id="IPR012340">
    <property type="entry name" value="NA-bd_OB-fold"/>
</dbReference>
<dbReference type="PATRIC" id="fig|1280948.3.peg.2237"/>
<dbReference type="EMBL" id="AWFH01000023">
    <property type="protein sequence ID" value="KCZ60514.1"/>
    <property type="molecule type" value="Genomic_DNA"/>
</dbReference>
<organism evidence="5 6">
    <name type="scientific">Hyphomonas atlantica</name>
    <dbReference type="NCBI Taxonomy" id="1280948"/>
    <lineage>
        <taxon>Bacteria</taxon>
        <taxon>Pseudomonadati</taxon>
        <taxon>Pseudomonadota</taxon>
        <taxon>Alphaproteobacteria</taxon>
        <taxon>Hyphomonadales</taxon>
        <taxon>Hyphomonadaceae</taxon>
        <taxon>Hyphomonas</taxon>
    </lineage>
</organism>
<evidence type="ECO:0000256" key="1">
    <source>
        <dbReference type="ARBA" id="ARBA00023125"/>
    </source>
</evidence>
<dbReference type="Proteomes" id="UP000024547">
    <property type="component" value="Unassembled WGS sequence"/>
</dbReference>
<evidence type="ECO:0000256" key="4">
    <source>
        <dbReference type="RuleBase" id="RU000524"/>
    </source>
</evidence>
<dbReference type="RefSeq" id="WP_051602719.1">
    <property type="nucleotide sequence ID" value="NZ_AWFH01000023.1"/>
</dbReference>
<dbReference type="STRING" id="1280948.HY36_05920"/>
<dbReference type="NCBIfam" id="TIGR00621">
    <property type="entry name" value="ssb"/>
    <property type="match status" value="1"/>
</dbReference>
<dbReference type="GO" id="GO:0006310">
    <property type="term" value="P:DNA recombination"/>
    <property type="evidence" value="ECO:0007669"/>
    <property type="project" value="UniProtKB-KW"/>
</dbReference>
<keyword evidence="6" id="KW-1185">Reference proteome</keyword>
<dbReference type="SUPFAM" id="SSF50249">
    <property type="entry name" value="Nucleic acid-binding proteins"/>
    <property type="match status" value="1"/>
</dbReference>
<keyword evidence="2" id="KW-0233">DNA recombination</keyword>
<accession>A0A059E0M9</accession>
<dbReference type="eggNOG" id="COG0629">
    <property type="taxonomic scope" value="Bacteria"/>
</dbReference>
<comment type="caution">
    <text evidence="5">The sequence shown here is derived from an EMBL/GenBank/DDBJ whole genome shotgun (WGS) entry which is preliminary data.</text>
</comment>
<dbReference type="InterPro" id="IPR011344">
    <property type="entry name" value="ssDNA-bd"/>
</dbReference>
<dbReference type="Gene3D" id="2.40.50.140">
    <property type="entry name" value="Nucleic acid-binding proteins"/>
    <property type="match status" value="1"/>
</dbReference>
<gene>
    <name evidence="5" type="ORF">HY36_05920</name>
</gene>
<reference evidence="5 6" key="1">
    <citation type="journal article" date="2014" name="Antonie Van Leeuwenhoek">
        <title>Hyphomonas beringensis sp. nov. and Hyphomonas chukchiensis sp. nov., isolated from surface seawater of the Bering Sea and Chukchi Sea.</title>
        <authorList>
            <person name="Li C."/>
            <person name="Lai Q."/>
            <person name="Li G."/>
            <person name="Dong C."/>
            <person name="Wang J."/>
            <person name="Liao Y."/>
            <person name="Shao Z."/>
        </authorList>
    </citation>
    <scope>NUCLEOTIDE SEQUENCE [LARGE SCALE GENOMIC DNA]</scope>
    <source>
        <strain evidence="5 6">22II1-22F38</strain>
    </source>
</reference>
<dbReference type="Pfam" id="PF00436">
    <property type="entry name" value="SSB"/>
    <property type="match status" value="1"/>
</dbReference>
<dbReference type="CDD" id="cd04496">
    <property type="entry name" value="SSB_OBF"/>
    <property type="match status" value="1"/>
</dbReference>
<dbReference type="GO" id="GO:0006260">
    <property type="term" value="P:DNA replication"/>
    <property type="evidence" value="ECO:0007669"/>
    <property type="project" value="InterPro"/>
</dbReference>
<name>A0A059E0M9_9PROT</name>
<sequence length="122" mass="14068">MSQEFILSGRLARDPDIRSTLAGTPVANLRVLQTRGYRKGEDWVEEVEGFDLVTFNEKLITRVIQPFCSKGKRLRIRGRLQTRSWEDQNKVTRYSTEVVIDDLRLLERPAPMTRSSTDQDAA</sequence>
<dbReference type="PROSITE" id="PS50935">
    <property type="entry name" value="SSB"/>
    <property type="match status" value="1"/>
</dbReference>
<dbReference type="GO" id="GO:0003697">
    <property type="term" value="F:single-stranded DNA binding"/>
    <property type="evidence" value="ECO:0007669"/>
    <property type="project" value="InterPro"/>
</dbReference>
<dbReference type="PIRSF" id="PIRSF002070">
    <property type="entry name" value="SSB"/>
    <property type="match status" value="1"/>
</dbReference>
<dbReference type="OrthoDB" id="9809878at2"/>
<evidence type="ECO:0000256" key="2">
    <source>
        <dbReference type="ARBA" id="ARBA00023172"/>
    </source>
</evidence>
<evidence type="ECO:0000313" key="6">
    <source>
        <dbReference type="Proteomes" id="UP000024547"/>
    </source>
</evidence>
<dbReference type="InterPro" id="IPR000424">
    <property type="entry name" value="Primosome_PriB/ssb"/>
</dbReference>
<dbReference type="AlphaFoldDB" id="A0A059E0M9"/>
<keyword evidence="1 3" id="KW-0238">DNA-binding</keyword>
<evidence type="ECO:0000313" key="5">
    <source>
        <dbReference type="EMBL" id="KCZ60514.1"/>
    </source>
</evidence>
<evidence type="ECO:0000256" key="3">
    <source>
        <dbReference type="PIRNR" id="PIRNR002070"/>
    </source>
</evidence>